<gene>
    <name evidence="15" type="primary">moeZ</name>
    <name evidence="15" type="ORF">RSDT_0258</name>
</gene>
<feature type="domain" description="Rhodanese" evidence="14">
    <location>
        <begin position="302"/>
        <end position="391"/>
    </location>
</feature>
<dbReference type="InterPro" id="IPR001763">
    <property type="entry name" value="Rhodanese-like_dom"/>
</dbReference>
<dbReference type="CDD" id="cd00757">
    <property type="entry name" value="ThiF_MoeB_HesA_family"/>
    <property type="match status" value="1"/>
</dbReference>
<evidence type="ECO:0000256" key="1">
    <source>
        <dbReference type="ARBA" id="ARBA00009919"/>
    </source>
</evidence>
<dbReference type="InterPro" id="IPR035985">
    <property type="entry name" value="Ubiquitin-activating_enz"/>
</dbReference>
<evidence type="ECO:0000313" key="15">
    <source>
        <dbReference type="EMBL" id="BAV91770.1"/>
    </source>
</evidence>
<evidence type="ECO:0000256" key="11">
    <source>
        <dbReference type="ARBA" id="ARBA00075328"/>
    </source>
</evidence>
<dbReference type="EMBL" id="AP017368">
    <property type="protein sequence ID" value="BAV91770.1"/>
    <property type="molecule type" value="Genomic_DNA"/>
</dbReference>
<evidence type="ECO:0000256" key="8">
    <source>
        <dbReference type="ARBA" id="ARBA00066884"/>
    </source>
</evidence>
<dbReference type="GO" id="GO:0004792">
    <property type="term" value="F:thiosulfate-cyanide sulfurtransferase activity"/>
    <property type="evidence" value="ECO:0007669"/>
    <property type="project" value="TreeGrafter"/>
</dbReference>
<keyword evidence="15" id="KW-0548">Nucleotidyltransferase</keyword>
<evidence type="ECO:0000256" key="5">
    <source>
        <dbReference type="ARBA" id="ARBA00052218"/>
    </source>
</evidence>
<protein>
    <recommendedName>
        <fullName evidence="9">Molybdopterin-synthase adenylyltransferase</fullName>
        <ecNumber evidence="8">2.7.7.80</ecNumber>
    </recommendedName>
    <alternativeName>
        <fullName evidence="12">MoaD protein adenylase</fullName>
    </alternativeName>
    <alternativeName>
        <fullName evidence="10">Molybdopterin-converting factor subunit 1 adenylase</fullName>
    </alternativeName>
    <alternativeName>
        <fullName evidence="11">Sulfur carrier protein MoaD adenylyltransferase</fullName>
    </alternativeName>
</protein>
<comment type="subunit">
    <text evidence="7">Homodimer. Forms a stable heterotetrameric complex of 2 MoeB and 2 MoaD during adenylation of MoaD.</text>
</comment>
<dbReference type="Pfam" id="PF00899">
    <property type="entry name" value="ThiF"/>
    <property type="match status" value="1"/>
</dbReference>
<keyword evidence="3" id="KW-0547">Nucleotide-binding</keyword>
<feature type="transmembrane region" description="Helical" evidence="13">
    <location>
        <begin position="44"/>
        <end position="71"/>
    </location>
</feature>
<dbReference type="InterPro" id="IPR045886">
    <property type="entry name" value="ThiF/MoeB/HesA"/>
</dbReference>
<dbReference type="RefSeq" id="WP_197702120.1">
    <property type="nucleotide sequence ID" value="NZ_AP017368.1"/>
</dbReference>
<evidence type="ECO:0000256" key="6">
    <source>
        <dbReference type="ARBA" id="ARBA00055169"/>
    </source>
</evidence>
<dbReference type="EC" id="2.7.7.80" evidence="8"/>
<dbReference type="Gene3D" id="3.40.50.720">
    <property type="entry name" value="NAD(P)-binding Rossmann-like Domain"/>
    <property type="match status" value="1"/>
</dbReference>
<evidence type="ECO:0000256" key="2">
    <source>
        <dbReference type="ARBA" id="ARBA00022679"/>
    </source>
</evidence>
<evidence type="ECO:0000256" key="12">
    <source>
        <dbReference type="ARBA" id="ARBA00078531"/>
    </source>
</evidence>
<dbReference type="GO" id="GO:0008641">
    <property type="term" value="F:ubiquitin-like modifier activating enzyme activity"/>
    <property type="evidence" value="ECO:0007669"/>
    <property type="project" value="InterPro"/>
</dbReference>
<keyword evidence="16" id="KW-1185">Reference proteome</keyword>
<evidence type="ECO:0000256" key="7">
    <source>
        <dbReference type="ARBA" id="ARBA00063809"/>
    </source>
</evidence>
<dbReference type="GO" id="GO:0005524">
    <property type="term" value="F:ATP binding"/>
    <property type="evidence" value="ECO:0007669"/>
    <property type="project" value="UniProtKB-KW"/>
</dbReference>
<comment type="function">
    <text evidence="6">Catalyzes the adenylation by ATP of the carboxyl group of the C-terminal glycine of sulfur carrier protein MoaD.</text>
</comment>
<proteinExistence type="inferred from homology"/>
<dbReference type="InterPro" id="IPR036873">
    <property type="entry name" value="Rhodanese-like_dom_sf"/>
</dbReference>
<keyword evidence="13" id="KW-0812">Transmembrane</keyword>
<evidence type="ECO:0000256" key="13">
    <source>
        <dbReference type="SAM" id="Phobius"/>
    </source>
</evidence>
<dbReference type="PROSITE" id="PS50206">
    <property type="entry name" value="RHODANESE_3"/>
    <property type="match status" value="1"/>
</dbReference>
<evidence type="ECO:0000256" key="10">
    <source>
        <dbReference type="ARBA" id="ARBA00075110"/>
    </source>
</evidence>
<keyword evidence="13" id="KW-0472">Membrane</keyword>
<dbReference type="GO" id="GO:0061605">
    <property type="term" value="F:molybdopterin-synthase adenylyltransferase activity"/>
    <property type="evidence" value="ECO:0007669"/>
    <property type="project" value="UniProtKB-EC"/>
</dbReference>
<keyword evidence="13" id="KW-1133">Transmembrane helix</keyword>
<dbReference type="SMART" id="SM00450">
    <property type="entry name" value="RHOD"/>
    <property type="match status" value="1"/>
</dbReference>
<sequence length="393" mass="42586">MAEGKKDDSALPALDRGEMFRYSRHILIPEVGIEGQKKLKKSRVLLVGAGGLGSPAALYLAAAGVGLIGLVDHDKVEESNLQRQIIHGEGDIGRLKTASAKDGILRINSGVLVVTFDVTLSSANAFDIFSRFDIIVDGSDNFPARYLINDACALLGKPDVYGAVYRFEGQATVFDAVKGGCLRCLFSSPPAPGTAPSCGEGGVFGVLPGIVGTIQAAEVIKLILNGEAPLINRLLAFDAWDMRFHEFALRKKADCPLCGEHPHIKELIDYEWFCGSHTEDARAGEDTVEEISPQELKNFLDHGSDMQVIDVRLPAELAISRLSFAVPITLHELYTRMDELDPQRDVVVVCKKGEKSVFAIQGLREAGYHGRLLSLKGGVNAWAAEIDPDMPVY</sequence>
<keyword evidence="4" id="KW-0067">ATP-binding</keyword>
<keyword evidence="2 15" id="KW-0808">Transferase</keyword>
<dbReference type="KEGG" id="dtr:RSDT_0258"/>
<dbReference type="Pfam" id="PF00581">
    <property type="entry name" value="Rhodanese"/>
    <property type="match status" value="1"/>
</dbReference>
<dbReference type="Gene3D" id="3.40.250.10">
    <property type="entry name" value="Rhodanese-like domain"/>
    <property type="match status" value="1"/>
</dbReference>
<evidence type="ECO:0000259" key="14">
    <source>
        <dbReference type="PROSITE" id="PS50206"/>
    </source>
</evidence>
<dbReference type="AlphaFoldDB" id="A0A1J1DPK7"/>
<dbReference type="GO" id="GO:0005829">
    <property type="term" value="C:cytosol"/>
    <property type="evidence" value="ECO:0007669"/>
    <property type="project" value="TreeGrafter"/>
</dbReference>
<dbReference type="SUPFAM" id="SSF69572">
    <property type="entry name" value="Activating enzymes of the ubiquitin-like proteins"/>
    <property type="match status" value="1"/>
</dbReference>
<dbReference type="InterPro" id="IPR000594">
    <property type="entry name" value="ThiF_NAD_FAD-bd"/>
</dbReference>
<dbReference type="FunFam" id="3.40.50.720:FF:000033">
    <property type="entry name" value="Adenylyltransferase and sulfurtransferase MOCS3"/>
    <property type="match status" value="1"/>
</dbReference>
<evidence type="ECO:0000256" key="4">
    <source>
        <dbReference type="ARBA" id="ARBA00022840"/>
    </source>
</evidence>
<dbReference type="GO" id="GO:0008146">
    <property type="term" value="F:sulfotransferase activity"/>
    <property type="evidence" value="ECO:0007669"/>
    <property type="project" value="TreeGrafter"/>
</dbReference>
<dbReference type="PANTHER" id="PTHR10953">
    <property type="entry name" value="UBIQUITIN-ACTIVATING ENZYME E1"/>
    <property type="match status" value="1"/>
</dbReference>
<organism evidence="15 16">
    <name type="scientific">Candidatus Desulfovibrio trichonymphae</name>
    <dbReference type="NCBI Taxonomy" id="1725232"/>
    <lineage>
        <taxon>Bacteria</taxon>
        <taxon>Pseudomonadati</taxon>
        <taxon>Thermodesulfobacteriota</taxon>
        <taxon>Desulfovibrionia</taxon>
        <taxon>Desulfovibrionales</taxon>
        <taxon>Desulfovibrionaceae</taxon>
        <taxon>Desulfovibrio</taxon>
    </lineage>
</organism>
<reference evidence="15 16" key="1">
    <citation type="journal article" date="2017" name="ISME J.">
        <title>Genome of 'Ca. Desulfovibrio trichonymphae', an H2-oxidizing bacterium in a tripartite symbiotic system within a protist cell in the termite gut.</title>
        <authorList>
            <person name="Kuwahara H."/>
            <person name="Yuki M."/>
            <person name="Izawa K."/>
            <person name="Ohkuma M."/>
            <person name="Hongoh Y."/>
        </authorList>
    </citation>
    <scope>NUCLEOTIDE SEQUENCE [LARGE SCALE GENOMIC DNA]</scope>
    <source>
        <strain evidence="15 16">Rs-N31</strain>
    </source>
</reference>
<evidence type="ECO:0000256" key="9">
    <source>
        <dbReference type="ARBA" id="ARBA00073635"/>
    </source>
</evidence>
<comment type="catalytic activity">
    <reaction evidence="5">
        <text>[molybdopterin-synthase sulfur-carrier protein]-C-terminal Gly-Gly + ATP + H(+) = [molybdopterin-synthase sulfur-carrier protein]-C-terminal Gly-Gly-AMP + diphosphate</text>
        <dbReference type="Rhea" id="RHEA:43616"/>
        <dbReference type="Rhea" id="RHEA-COMP:12159"/>
        <dbReference type="Rhea" id="RHEA-COMP:12202"/>
        <dbReference type="ChEBI" id="CHEBI:15378"/>
        <dbReference type="ChEBI" id="CHEBI:30616"/>
        <dbReference type="ChEBI" id="CHEBI:33019"/>
        <dbReference type="ChEBI" id="CHEBI:90618"/>
        <dbReference type="ChEBI" id="CHEBI:90778"/>
        <dbReference type="EC" id="2.7.7.80"/>
    </reaction>
</comment>
<dbReference type="PANTHER" id="PTHR10953:SF102">
    <property type="entry name" value="ADENYLYLTRANSFERASE AND SULFURTRANSFERASE MOCS3"/>
    <property type="match status" value="1"/>
</dbReference>
<comment type="similarity">
    <text evidence="1">Belongs to the HesA/MoeB/ThiF family.</text>
</comment>
<evidence type="ECO:0000256" key="3">
    <source>
        <dbReference type="ARBA" id="ARBA00022741"/>
    </source>
</evidence>
<name>A0A1J1DPK7_9BACT</name>
<evidence type="ECO:0000313" key="16">
    <source>
        <dbReference type="Proteomes" id="UP000242645"/>
    </source>
</evidence>
<accession>A0A1J1DPK7</accession>
<dbReference type="Proteomes" id="UP000242645">
    <property type="component" value="Chromosome"/>
</dbReference>